<reference evidence="2" key="1">
    <citation type="journal article" date="2022" name="Mol. Ecol. Resour.">
        <title>The genomes of chicory, endive, great burdock and yacon provide insights into Asteraceae palaeo-polyploidization history and plant inulin production.</title>
        <authorList>
            <person name="Fan W."/>
            <person name="Wang S."/>
            <person name="Wang H."/>
            <person name="Wang A."/>
            <person name="Jiang F."/>
            <person name="Liu H."/>
            <person name="Zhao H."/>
            <person name="Xu D."/>
            <person name="Zhang Y."/>
        </authorList>
    </citation>
    <scope>NUCLEOTIDE SEQUENCE [LARGE SCALE GENOMIC DNA]</scope>
    <source>
        <strain evidence="2">cv. Yunnan</strain>
    </source>
</reference>
<sequence length="323" mass="35722">MKNVRLSVNLAKFDREGNTNKGEERRYQESRFRRQQCNQHENGGGGSMEDNGNKPYLNALLRNHGTQHQIREVAIPDDVDHDVVQWYDRSVLGKAKDLLELPGLQKTLTNEGLTDLELKYLRALQNYSSGGGGGNTRAGGGSRPADGTMVPETTAPTPIPVFPMHGDVQPNCMGIEEKSLNDMADGSIKSKTFRFESAQRIILPVGPKSRKRPRVEKADSDPFMLDDIIRGNKIGDNGTGKHNTKNSIPDLNSSMGPTMADPMGNQVKNDNNKQWEGHEGKTDLEKEIKATIEIGQAMGVDLRNREEMVRAAIQGEESQIGYP</sequence>
<gene>
    <name evidence="1" type="ORF">L1987_09254</name>
</gene>
<name>A0ACB9JMY4_9ASTR</name>
<accession>A0ACB9JMY4</accession>
<organism evidence="1 2">
    <name type="scientific">Smallanthus sonchifolius</name>
    <dbReference type="NCBI Taxonomy" id="185202"/>
    <lineage>
        <taxon>Eukaryota</taxon>
        <taxon>Viridiplantae</taxon>
        <taxon>Streptophyta</taxon>
        <taxon>Embryophyta</taxon>
        <taxon>Tracheophyta</taxon>
        <taxon>Spermatophyta</taxon>
        <taxon>Magnoliopsida</taxon>
        <taxon>eudicotyledons</taxon>
        <taxon>Gunneridae</taxon>
        <taxon>Pentapetalae</taxon>
        <taxon>asterids</taxon>
        <taxon>campanulids</taxon>
        <taxon>Asterales</taxon>
        <taxon>Asteraceae</taxon>
        <taxon>Asteroideae</taxon>
        <taxon>Heliantheae alliance</taxon>
        <taxon>Millerieae</taxon>
        <taxon>Smallanthus</taxon>
    </lineage>
</organism>
<evidence type="ECO:0000313" key="2">
    <source>
        <dbReference type="Proteomes" id="UP001056120"/>
    </source>
</evidence>
<dbReference type="Proteomes" id="UP001056120">
    <property type="component" value="Linkage Group LG03"/>
</dbReference>
<comment type="caution">
    <text evidence="1">The sequence shown here is derived from an EMBL/GenBank/DDBJ whole genome shotgun (WGS) entry which is preliminary data.</text>
</comment>
<dbReference type="EMBL" id="CM042020">
    <property type="protein sequence ID" value="KAI3821685.1"/>
    <property type="molecule type" value="Genomic_DNA"/>
</dbReference>
<protein>
    <submittedName>
        <fullName evidence="1">Uncharacterized protein</fullName>
    </submittedName>
</protein>
<keyword evidence="2" id="KW-1185">Reference proteome</keyword>
<evidence type="ECO:0000313" key="1">
    <source>
        <dbReference type="EMBL" id="KAI3821685.1"/>
    </source>
</evidence>
<proteinExistence type="predicted"/>
<reference evidence="1 2" key="2">
    <citation type="journal article" date="2022" name="Mol. Ecol. Resour.">
        <title>The genomes of chicory, endive, great burdock and yacon provide insights into Asteraceae paleo-polyploidization history and plant inulin production.</title>
        <authorList>
            <person name="Fan W."/>
            <person name="Wang S."/>
            <person name="Wang H."/>
            <person name="Wang A."/>
            <person name="Jiang F."/>
            <person name="Liu H."/>
            <person name="Zhao H."/>
            <person name="Xu D."/>
            <person name="Zhang Y."/>
        </authorList>
    </citation>
    <scope>NUCLEOTIDE SEQUENCE [LARGE SCALE GENOMIC DNA]</scope>
    <source>
        <strain evidence="2">cv. Yunnan</strain>
        <tissue evidence="1">Leaves</tissue>
    </source>
</reference>